<evidence type="ECO:0000313" key="2">
    <source>
        <dbReference type="Proteomes" id="UP000531594"/>
    </source>
</evidence>
<dbReference type="Proteomes" id="UP000531594">
    <property type="component" value="Unassembled WGS sequence"/>
</dbReference>
<organism evidence="1 2">
    <name type="scientific">Bacillus benzoevorans</name>
    <dbReference type="NCBI Taxonomy" id="1456"/>
    <lineage>
        <taxon>Bacteria</taxon>
        <taxon>Bacillati</taxon>
        <taxon>Bacillota</taxon>
        <taxon>Bacilli</taxon>
        <taxon>Bacillales</taxon>
        <taxon>Bacillaceae</taxon>
        <taxon>Bacillus</taxon>
    </lineage>
</organism>
<dbReference type="RefSeq" id="WP_184523302.1">
    <property type="nucleotide sequence ID" value="NZ_JACHGK010000002.1"/>
</dbReference>
<gene>
    <name evidence="1" type="ORF">HNR53_000939</name>
</gene>
<dbReference type="EMBL" id="JACHGK010000002">
    <property type="protein sequence ID" value="MBB6444331.1"/>
    <property type="molecule type" value="Genomic_DNA"/>
</dbReference>
<evidence type="ECO:0000313" key="1">
    <source>
        <dbReference type="EMBL" id="MBB6444331.1"/>
    </source>
</evidence>
<keyword evidence="2" id="KW-1185">Reference proteome</keyword>
<name>A0A7X0HPJ1_9BACI</name>
<dbReference type="AlphaFoldDB" id="A0A7X0HPJ1"/>
<proteinExistence type="predicted"/>
<protein>
    <submittedName>
        <fullName evidence="1">Uncharacterized protein</fullName>
    </submittedName>
</protein>
<sequence length="102" mass="12310">MSRRRRVIIEDELLEHFDFEGVLIHTLEPQTGMLVMSSKDDTFTLHIFQMKLNHTFEYHVTNELTAKSFPTLSHMQYFLTSFSTIKDYEFMDFLKRHNDEME</sequence>
<reference evidence="1 2" key="1">
    <citation type="submission" date="2020-08" db="EMBL/GenBank/DDBJ databases">
        <title>Genomic Encyclopedia of Type Strains, Phase IV (KMG-IV): sequencing the most valuable type-strain genomes for metagenomic binning, comparative biology and taxonomic classification.</title>
        <authorList>
            <person name="Goeker M."/>
        </authorList>
    </citation>
    <scope>NUCLEOTIDE SEQUENCE [LARGE SCALE GENOMIC DNA]</scope>
    <source>
        <strain evidence="1 2">DSM 5391</strain>
    </source>
</reference>
<accession>A0A7X0HPJ1</accession>
<comment type="caution">
    <text evidence="1">The sequence shown here is derived from an EMBL/GenBank/DDBJ whole genome shotgun (WGS) entry which is preliminary data.</text>
</comment>